<dbReference type="EMBL" id="UINC01180428">
    <property type="protein sequence ID" value="SVD89616.1"/>
    <property type="molecule type" value="Genomic_DNA"/>
</dbReference>
<feature type="non-terminal residue" evidence="2">
    <location>
        <position position="260"/>
    </location>
</feature>
<evidence type="ECO:0000313" key="2">
    <source>
        <dbReference type="EMBL" id="SVD89616.1"/>
    </source>
</evidence>
<name>A0A382Z299_9ZZZZ</name>
<accession>A0A382Z299</accession>
<reference evidence="2" key="1">
    <citation type="submission" date="2018-05" db="EMBL/GenBank/DDBJ databases">
        <authorList>
            <person name="Lanie J.A."/>
            <person name="Ng W.-L."/>
            <person name="Kazmierczak K.M."/>
            <person name="Andrzejewski T.M."/>
            <person name="Davidsen T.M."/>
            <person name="Wayne K.J."/>
            <person name="Tettelin H."/>
            <person name="Glass J.I."/>
            <person name="Rusch D."/>
            <person name="Podicherti R."/>
            <person name="Tsui H.-C.T."/>
            <person name="Winkler M.E."/>
        </authorList>
    </citation>
    <scope>NUCLEOTIDE SEQUENCE</scope>
</reference>
<feature type="domain" description="Bacterial repeat" evidence="1">
    <location>
        <begin position="35"/>
        <end position="99"/>
    </location>
</feature>
<feature type="domain" description="Bacterial repeat" evidence="1">
    <location>
        <begin position="108"/>
        <end position="184"/>
    </location>
</feature>
<proteinExistence type="predicted"/>
<dbReference type="AlphaFoldDB" id="A0A382Z299"/>
<feature type="domain" description="Bacterial repeat" evidence="1">
    <location>
        <begin position="191"/>
        <end position="258"/>
    </location>
</feature>
<organism evidence="2">
    <name type="scientific">marine metagenome</name>
    <dbReference type="NCBI Taxonomy" id="408172"/>
    <lineage>
        <taxon>unclassified sequences</taxon>
        <taxon>metagenomes</taxon>
        <taxon>ecological metagenomes</taxon>
    </lineage>
</organism>
<dbReference type="Pfam" id="PF18998">
    <property type="entry name" value="Flg_new_2"/>
    <property type="match status" value="3"/>
</dbReference>
<dbReference type="InterPro" id="IPR044060">
    <property type="entry name" value="Bacterial_rp_domain"/>
</dbReference>
<evidence type="ECO:0000259" key="1">
    <source>
        <dbReference type="Pfam" id="PF18998"/>
    </source>
</evidence>
<gene>
    <name evidence="2" type="ORF">METZ01_LOCUS442470</name>
</gene>
<sequence>MASSSIGDRVAGPAFHLLAVNLSGDGSGAVTSTSAGIDCSVGADADCSQRYREGSEVTLTAAPASGSTFAGWSGDCGGSSQTTSVTLAAARSCTATFDVEQEQTATLNVTVAGDGVGTVTSSPSGISCPSGCSASYDTGTEVTLTAAPASGSTFAGWSGDCGGNSQTTSVTMDAARSCTATFNVEQQQTATLNVTVTGSGTVTSSPSGISCPADCSASYDTGTEVTLSAAPASGSTFAGWGNDCGGNSQTTSVTMDAARS</sequence>
<protein>
    <recommendedName>
        <fullName evidence="1">Bacterial repeat domain-containing protein</fullName>
    </recommendedName>
</protein>